<accession>A0ACD5XDI6</accession>
<dbReference type="Proteomes" id="UP001732700">
    <property type="component" value="Chromosome 4D"/>
</dbReference>
<sequence>MARHGKVARKKRIVFAGERNMASPAPILKLYKSLTDDQRNAIVSMGHGSFIDIKCEQLHNPVIYWFAQCYDPARRSFVISRRGVIPLTEESIHDMIGLPCGQLAVKYFVDYDLEAEIAAKLFPGESSRPKVSEIGKKIAEYKEADETFRELWMLFITSIVVAPTTDTRMSNKCYPMLEDVGQAQEMNMCKFIADELHKHLSNKKYTKGCLLYCMFRYFSALDTDDMDLGFEHSQFAINCWTKDAIDVLGEMDAQEFDSTVFECMKGNGSFWGARWF</sequence>
<protein>
    <submittedName>
        <fullName evidence="1">Uncharacterized protein</fullName>
    </submittedName>
</protein>
<name>A0ACD5XDI6_AVESA</name>
<reference evidence="1" key="2">
    <citation type="submission" date="2025-09" db="UniProtKB">
        <authorList>
            <consortium name="EnsemblPlants"/>
        </authorList>
    </citation>
    <scope>IDENTIFICATION</scope>
</reference>
<dbReference type="EnsemblPlants" id="AVESA.00010b.r2.4DG0777750.1">
    <property type="protein sequence ID" value="AVESA.00010b.r2.4DG0777750.1.CDS"/>
    <property type="gene ID" value="AVESA.00010b.r2.4DG0777750"/>
</dbReference>
<organism evidence="1 2">
    <name type="scientific">Avena sativa</name>
    <name type="common">Oat</name>
    <dbReference type="NCBI Taxonomy" id="4498"/>
    <lineage>
        <taxon>Eukaryota</taxon>
        <taxon>Viridiplantae</taxon>
        <taxon>Streptophyta</taxon>
        <taxon>Embryophyta</taxon>
        <taxon>Tracheophyta</taxon>
        <taxon>Spermatophyta</taxon>
        <taxon>Magnoliopsida</taxon>
        <taxon>Liliopsida</taxon>
        <taxon>Poales</taxon>
        <taxon>Poaceae</taxon>
        <taxon>BOP clade</taxon>
        <taxon>Pooideae</taxon>
        <taxon>Poodae</taxon>
        <taxon>Poeae</taxon>
        <taxon>Poeae Chloroplast Group 1 (Aveneae type)</taxon>
        <taxon>Aveninae</taxon>
        <taxon>Avena</taxon>
    </lineage>
</organism>
<keyword evidence="2" id="KW-1185">Reference proteome</keyword>
<proteinExistence type="predicted"/>
<evidence type="ECO:0000313" key="2">
    <source>
        <dbReference type="Proteomes" id="UP001732700"/>
    </source>
</evidence>
<evidence type="ECO:0000313" key="1">
    <source>
        <dbReference type="EnsemblPlants" id="AVESA.00010b.r2.4DG0777750.1.CDS"/>
    </source>
</evidence>
<reference evidence="1" key="1">
    <citation type="submission" date="2021-05" db="EMBL/GenBank/DDBJ databases">
        <authorList>
            <person name="Scholz U."/>
            <person name="Mascher M."/>
            <person name="Fiebig A."/>
        </authorList>
    </citation>
    <scope>NUCLEOTIDE SEQUENCE [LARGE SCALE GENOMIC DNA]</scope>
</reference>